<comment type="similarity">
    <text evidence="2 8">Belongs to the peptidase M16 family.</text>
</comment>
<reference evidence="13 14" key="1">
    <citation type="submission" date="2007-06" db="EMBL/GenBank/DDBJ databases">
        <authorList>
            <person name="Shimkets L."/>
            <person name="Ferriera S."/>
            <person name="Johnson J."/>
            <person name="Kravitz S."/>
            <person name="Beeson K."/>
            <person name="Sutton G."/>
            <person name="Rogers Y.-H."/>
            <person name="Friedman R."/>
            <person name="Frazier M."/>
            <person name="Venter J.C."/>
        </authorList>
    </citation>
    <scope>NUCLEOTIDE SEQUENCE [LARGE SCALE GENOMIC DNA]</scope>
    <source>
        <strain evidence="13 14">SIR-1</strain>
    </source>
</reference>
<evidence type="ECO:0000256" key="3">
    <source>
        <dbReference type="ARBA" id="ARBA00022670"/>
    </source>
</evidence>
<dbReference type="GO" id="GO:0004222">
    <property type="term" value="F:metalloendopeptidase activity"/>
    <property type="evidence" value="ECO:0007669"/>
    <property type="project" value="InterPro"/>
</dbReference>
<comment type="caution">
    <text evidence="13">The sequence shown here is derived from an EMBL/GenBank/DDBJ whole genome shotgun (WGS) entry which is preliminary data.</text>
</comment>
<keyword evidence="4" id="KW-0479">Metal-binding</keyword>
<dbReference type="PROSITE" id="PS00143">
    <property type="entry name" value="INSULINASE"/>
    <property type="match status" value="1"/>
</dbReference>
<feature type="domain" description="Peptidase M16 C-terminal" evidence="12">
    <location>
        <begin position="295"/>
        <end position="404"/>
    </location>
</feature>
<keyword evidence="7" id="KW-0482">Metalloprotease</keyword>
<dbReference type="PANTHER" id="PTHR43690:SF17">
    <property type="entry name" value="PROTEIN YHJJ"/>
    <property type="match status" value="1"/>
</dbReference>
<proteinExistence type="inferred from homology"/>
<sequence>MAKLSLPLAILWLFAGPPTAEAQGPAEGSSAPNGEEASEEASEGAEAAGEAPASPAQASEPAPSFTFQTFADDPIGVRQVVLDNGLTVLLSENHERPQVFGAVVVRTGGKNDPADNTGMAHYLEHMLFKGTQSLGTTDWEAEGPLQAQLVALYEQHKQAESDAERAEIQGQIAEVVEQTYAYAIPNELDLLLEEFGAVGVNAFTSEDETVYHNSFPASQVEPWLEIYAHRFTDPVFRLFPTELEAVYEEKNISLDRFEAELYTQFMARAFPAHPYGTQSVIGEVEHLKRPSLVAMQAYFDKYYVANNMALVLAGDFDADAIMPIIAERFGGLRSGPEPEQRGGAVEPFEGRERVSLRLTPLRVSAFGFRTPEPSHPDRAALEVMRELLSNDQGSGFIDELVNDGKVLVALPLALDLADHGFDILFFAPRILGQTFKGAEKKVLAQYARVAEGEFDEQRMLALRDGLRRAEDQQWEDNEGRGLAMASSFIRYDGAGWQGYLDYRARLDAVTREDVMRVAETYFADDFLAMRSRMGFPKQPRLTKPNYPTVEPQPGAHSSFYEAIMAKPSNPPALRYVDFEADVTTTPMGEGVVLRTNPNPFNDTYTLELRFGVGTEQLRELNLAADYVERLGTASRSPAQVREQLSLLGTSTWMWSTLDETVVYLEGPEANLAEAATLVDELVTAPVVDRKRWKNLMRERAGTAKVERKDPSTIARATTNYVMYGERSPQLRDFGPKGARKLDPEAVVEVWKSAQDYELEIRYMGQREPGAVQALLAEALSVDDPRPAGRKAAVAPVVLPRALPQRDTVYVLARRKAIQSQLWFVIDGDPVPAAQQPSADAFNAYLGEGMTGLIFQEVREYRALAYSAWGAFIRDATPEQRGYFLGAIGCQGDKTFEAVDVMLGLLREMPAKPERMGSLRASMLRGLETSSPGFRELQGTIEAWQRRGYTEDPRRAKIEAYPGLEFADIEAFREAQIDGRPVALVVVANPKVVDFDALSRYGELVELRERDVFAR</sequence>
<dbReference type="InterPro" id="IPR011249">
    <property type="entry name" value="Metalloenz_LuxS/M16"/>
</dbReference>
<evidence type="ECO:0000313" key="14">
    <source>
        <dbReference type="Proteomes" id="UP000005801"/>
    </source>
</evidence>
<dbReference type="EMBL" id="ABCS01000003">
    <property type="protein sequence ID" value="EDM81391.1"/>
    <property type="molecule type" value="Genomic_DNA"/>
</dbReference>
<evidence type="ECO:0000256" key="1">
    <source>
        <dbReference type="ARBA" id="ARBA00001947"/>
    </source>
</evidence>
<evidence type="ECO:0000256" key="10">
    <source>
        <dbReference type="SAM" id="SignalP"/>
    </source>
</evidence>
<dbReference type="PANTHER" id="PTHR43690">
    <property type="entry name" value="NARDILYSIN"/>
    <property type="match status" value="1"/>
</dbReference>
<feature type="compositionally biased region" description="Low complexity" evidence="9">
    <location>
        <begin position="26"/>
        <end position="35"/>
    </location>
</feature>
<dbReference type="Proteomes" id="UP000005801">
    <property type="component" value="Unassembled WGS sequence"/>
</dbReference>
<dbReference type="InterPro" id="IPR011765">
    <property type="entry name" value="Pept_M16_N"/>
</dbReference>
<organism evidence="13 14">
    <name type="scientific">Plesiocystis pacifica SIR-1</name>
    <dbReference type="NCBI Taxonomy" id="391625"/>
    <lineage>
        <taxon>Bacteria</taxon>
        <taxon>Pseudomonadati</taxon>
        <taxon>Myxococcota</taxon>
        <taxon>Polyangia</taxon>
        <taxon>Nannocystales</taxon>
        <taxon>Nannocystaceae</taxon>
        <taxon>Plesiocystis</taxon>
    </lineage>
</organism>
<accession>A6FY12</accession>
<dbReference type="STRING" id="391625.PPSIR1_39410"/>
<dbReference type="Pfam" id="PF00675">
    <property type="entry name" value="Peptidase_M16"/>
    <property type="match status" value="1"/>
</dbReference>
<evidence type="ECO:0000256" key="8">
    <source>
        <dbReference type="RuleBase" id="RU004447"/>
    </source>
</evidence>
<feature type="region of interest" description="Disordered" evidence="9">
    <location>
        <begin position="20"/>
        <end position="62"/>
    </location>
</feature>
<dbReference type="Pfam" id="PF05193">
    <property type="entry name" value="Peptidase_M16_C"/>
    <property type="match status" value="2"/>
</dbReference>
<dbReference type="GO" id="GO:0046872">
    <property type="term" value="F:metal ion binding"/>
    <property type="evidence" value="ECO:0007669"/>
    <property type="project" value="UniProtKB-KW"/>
</dbReference>
<dbReference type="InterPro" id="IPR007863">
    <property type="entry name" value="Peptidase_M16_C"/>
</dbReference>
<comment type="cofactor">
    <cofactor evidence="1">
        <name>Zn(2+)</name>
        <dbReference type="ChEBI" id="CHEBI:29105"/>
    </cofactor>
</comment>
<feature type="chain" id="PRO_5002696957" evidence="10">
    <location>
        <begin position="23"/>
        <end position="1014"/>
    </location>
</feature>
<gene>
    <name evidence="13" type="ORF">PPSIR1_39410</name>
</gene>
<evidence type="ECO:0000256" key="7">
    <source>
        <dbReference type="ARBA" id="ARBA00023049"/>
    </source>
</evidence>
<protein>
    <submittedName>
        <fullName evidence="13">Peptidase, M16 family protein</fullName>
    </submittedName>
</protein>
<evidence type="ECO:0000313" key="13">
    <source>
        <dbReference type="EMBL" id="EDM81391.1"/>
    </source>
</evidence>
<evidence type="ECO:0000259" key="12">
    <source>
        <dbReference type="Pfam" id="PF05193"/>
    </source>
</evidence>
<feature type="domain" description="Peptidase M16 N-terminal" evidence="11">
    <location>
        <begin position="88"/>
        <end position="133"/>
    </location>
</feature>
<evidence type="ECO:0000256" key="9">
    <source>
        <dbReference type="SAM" id="MobiDB-lite"/>
    </source>
</evidence>
<evidence type="ECO:0000256" key="2">
    <source>
        <dbReference type="ARBA" id="ARBA00007261"/>
    </source>
</evidence>
<dbReference type="eggNOG" id="COG0612">
    <property type="taxonomic scope" value="Bacteria"/>
</dbReference>
<dbReference type="GO" id="GO:0006508">
    <property type="term" value="P:proteolysis"/>
    <property type="evidence" value="ECO:0007669"/>
    <property type="project" value="UniProtKB-KW"/>
</dbReference>
<keyword evidence="6" id="KW-0862">Zinc</keyword>
<keyword evidence="3" id="KW-0645">Protease</keyword>
<feature type="compositionally biased region" description="Low complexity" evidence="9">
    <location>
        <begin position="44"/>
        <end position="62"/>
    </location>
</feature>
<evidence type="ECO:0000256" key="5">
    <source>
        <dbReference type="ARBA" id="ARBA00022801"/>
    </source>
</evidence>
<dbReference type="InterPro" id="IPR001431">
    <property type="entry name" value="Pept_M16_Zn_BS"/>
</dbReference>
<evidence type="ECO:0000256" key="4">
    <source>
        <dbReference type="ARBA" id="ARBA00022723"/>
    </source>
</evidence>
<keyword evidence="5" id="KW-0378">Hydrolase</keyword>
<feature type="domain" description="Peptidase M16 C-terminal" evidence="12">
    <location>
        <begin position="795"/>
        <end position="908"/>
    </location>
</feature>
<dbReference type="RefSeq" id="WP_006969361.1">
    <property type="nucleotide sequence ID" value="NZ_ABCS01000003.1"/>
</dbReference>
<dbReference type="InterPro" id="IPR050626">
    <property type="entry name" value="Peptidase_M16"/>
</dbReference>
<name>A6FY12_9BACT</name>
<feature type="signal peptide" evidence="10">
    <location>
        <begin position="1"/>
        <end position="22"/>
    </location>
</feature>
<evidence type="ECO:0000256" key="6">
    <source>
        <dbReference type="ARBA" id="ARBA00022833"/>
    </source>
</evidence>
<keyword evidence="14" id="KW-1185">Reference proteome</keyword>
<keyword evidence="10" id="KW-0732">Signal</keyword>
<dbReference type="SUPFAM" id="SSF63411">
    <property type="entry name" value="LuxS/MPP-like metallohydrolase"/>
    <property type="match status" value="4"/>
</dbReference>
<evidence type="ECO:0000259" key="11">
    <source>
        <dbReference type="Pfam" id="PF00675"/>
    </source>
</evidence>
<dbReference type="AlphaFoldDB" id="A6FY12"/>
<dbReference type="Gene3D" id="3.30.830.10">
    <property type="entry name" value="Metalloenzyme, LuxS/M16 peptidase-like"/>
    <property type="match status" value="4"/>
</dbReference>
<dbReference type="OrthoDB" id="9811314at2"/>